<keyword evidence="4" id="KW-0220">Diaminopimelate biosynthesis</keyword>
<dbReference type="InterPro" id="IPR036291">
    <property type="entry name" value="NAD(P)-bd_dom_sf"/>
</dbReference>
<comment type="caution">
    <text evidence="15">The sequence shown here is derived from an EMBL/GenBank/DDBJ whole genome shotgun (WGS) entry which is preliminary data.</text>
</comment>
<keyword evidence="3" id="KW-0521">NADP</keyword>
<evidence type="ECO:0000256" key="6">
    <source>
        <dbReference type="ARBA" id="ARBA00023027"/>
    </source>
</evidence>
<dbReference type="PIRSF" id="PIRSF000161">
    <property type="entry name" value="DHPR"/>
    <property type="match status" value="1"/>
</dbReference>
<dbReference type="GO" id="GO:0009089">
    <property type="term" value="P:lysine biosynthetic process via diaminopimelate"/>
    <property type="evidence" value="ECO:0007669"/>
    <property type="project" value="UniProtKB-UniRule"/>
</dbReference>
<dbReference type="EMBL" id="BHXQ01000001">
    <property type="protein sequence ID" value="GCC50202.1"/>
    <property type="molecule type" value="Genomic_DNA"/>
</dbReference>
<dbReference type="GO" id="GO:0019877">
    <property type="term" value="P:diaminopimelate biosynthetic process"/>
    <property type="evidence" value="ECO:0007669"/>
    <property type="project" value="UniProtKB-KW"/>
</dbReference>
<dbReference type="GO" id="GO:0008839">
    <property type="term" value="F:4-hydroxy-tetrahydrodipicolinate reductase"/>
    <property type="evidence" value="ECO:0007669"/>
    <property type="project" value="UniProtKB-UniRule"/>
</dbReference>
<dbReference type="Pfam" id="PF01113">
    <property type="entry name" value="DapB_N"/>
    <property type="match status" value="1"/>
</dbReference>
<dbReference type="AlphaFoldDB" id="A0A401U5Q4"/>
<dbReference type="SUPFAM" id="SSF51735">
    <property type="entry name" value="NAD(P)-binding Rossmann-fold domains"/>
    <property type="match status" value="1"/>
</dbReference>
<feature type="domain" description="Dihydrodipicolinate reductase N-terminal" evidence="13">
    <location>
        <begin position="1"/>
        <end position="100"/>
    </location>
</feature>
<dbReference type="EC" id="1.17.1.8" evidence="9 12"/>
<dbReference type="Pfam" id="PF05173">
    <property type="entry name" value="DapB_C"/>
    <property type="match status" value="1"/>
</dbReference>
<dbReference type="PANTHER" id="PTHR20836">
    <property type="entry name" value="DIHYDRODIPICOLINATE REDUCTASE"/>
    <property type="match status" value="1"/>
</dbReference>
<evidence type="ECO:0000256" key="2">
    <source>
        <dbReference type="ARBA" id="ARBA00022605"/>
    </source>
</evidence>
<dbReference type="SUPFAM" id="SSF55347">
    <property type="entry name" value="Glyceraldehyde-3-phosphate dehydrogenase-like, C-terminal domain"/>
    <property type="match status" value="1"/>
</dbReference>
<comment type="catalytic activity">
    <reaction evidence="11">
        <text>(S)-2,3,4,5-tetrahydrodipicolinate + NAD(+) + H2O = (2S,4S)-4-hydroxy-2,3,4,5-tetrahydrodipicolinate + NADH + H(+)</text>
        <dbReference type="Rhea" id="RHEA:35323"/>
        <dbReference type="ChEBI" id="CHEBI:15377"/>
        <dbReference type="ChEBI" id="CHEBI:15378"/>
        <dbReference type="ChEBI" id="CHEBI:16845"/>
        <dbReference type="ChEBI" id="CHEBI:57540"/>
        <dbReference type="ChEBI" id="CHEBI:57945"/>
        <dbReference type="ChEBI" id="CHEBI:67139"/>
        <dbReference type="EC" id="1.17.1.8"/>
    </reaction>
</comment>
<dbReference type="Gene3D" id="3.30.360.10">
    <property type="entry name" value="Dihydrodipicolinate Reductase, domain 2"/>
    <property type="match status" value="1"/>
</dbReference>
<keyword evidence="2" id="KW-0028">Amino-acid biosynthesis</keyword>
<evidence type="ECO:0000313" key="15">
    <source>
        <dbReference type="EMBL" id="GCC50202.1"/>
    </source>
</evidence>
<dbReference type="RefSeq" id="WP_127120851.1">
    <property type="nucleotide sequence ID" value="NZ_BHXQ01000001.1"/>
</dbReference>
<dbReference type="InterPro" id="IPR000846">
    <property type="entry name" value="DapB_N"/>
</dbReference>
<dbReference type="CDD" id="cd02274">
    <property type="entry name" value="DHDPR_N"/>
    <property type="match status" value="1"/>
</dbReference>
<evidence type="ECO:0000256" key="7">
    <source>
        <dbReference type="ARBA" id="ARBA00023154"/>
    </source>
</evidence>
<gene>
    <name evidence="15" type="primary">dapB</name>
    <name evidence="15" type="ORF">SanaruYs_04170</name>
</gene>
<accession>A0A401U5Q4</accession>
<evidence type="ECO:0000256" key="4">
    <source>
        <dbReference type="ARBA" id="ARBA00022915"/>
    </source>
</evidence>
<dbReference type="Proteomes" id="UP000288227">
    <property type="component" value="Unassembled WGS sequence"/>
</dbReference>
<evidence type="ECO:0000256" key="12">
    <source>
        <dbReference type="NCBIfam" id="TIGR00036"/>
    </source>
</evidence>
<evidence type="ECO:0000256" key="3">
    <source>
        <dbReference type="ARBA" id="ARBA00022857"/>
    </source>
</evidence>
<evidence type="ECO:0000256" key="8">
    <source>
        <dbReference type="ARBA" id="ARBA00037922"/>
    </source>
</evidence>
<comment type="pathway">
    <text evidence="8">Amino-acid biosynthesis; L-lysine biosynthesis via DAP pathway; (S)-tetrahydrodipicolinate from L-aspartate: step 4/4.</text>
</comment>
<keyword evidence="5" id="KW-0560">Oxidoreductase</keyword>
<organism evidence="15 16">
    <name type="scientific">Chryseotalea sanaruensis</name>
    <dbReference type="NCBI Taxonomy" id="2482724"/>
    <lineage>
        <taxon>Bacteria</taxon>
        <taxon>Pseudomonadati</taxon>
        <taxon>Bacteroidota</taxon>
        <taxon>Cytophagia</taxon>
        <taxon>Cytophagales</taxon>
        <taxon>Chryseotaleaceae</taxon>
        <taxon>Chryseotalea</taxon>
    </lineage>
</organism>
<name>A0A401U5Q4_9BACT</name>
<dbReference type="Gene3D" id="3.40.50.720">
    <property type="entry name" value="NAD(P)-binding Rossmann-like Domain"/>
    <property type="match status" value="1"/>
</dbReference>
<evidence type="ECO:0000256" key="9">
    <source>
        <dbReference type="ARBA" id="ARBA00038983"/>
    </source>
</evidence>
<dbReference type="NCBIfam" id="TIGR00036">
    <property type="entry name" value="dapB"/>
    <property type="match status" value="1"/>
</dbReference>
<evidence type="ECO:0000259" key="13">
    <source>
        <dbReference type="Pfam" id="PF01113"/>
    </source>
</evidence>
<sequence>MNILLIGYGKMGKTIESLAVKKGHRIAGIIDIHNQEEIKHIEADVAIEFSRPEAAYENVKRCIERKLPVVCGTTGWLEQKKEIEALCEQQQGTFFYASNFSVGVNIFFKVNAHLAKLMNGFPGYNVIVDEIHHTQKKDAPSGTAITIAEDILKNLQRKNSWINKSEENDEQLSIVSHRIDPAPGTHSVKYTSVIDDIEIKHTAHTREGFALGAIEVATWIVQEKKQGLLNMDDFLKL</sequence>
<evidence type="ECO:0000256" key="11">
    <source>
        <dbReference type="ARBA" id="ARBA00049396"/>
    </source>
</evidence>
<keyword evidence="16" id="KW-1185">Reference proteome</keyword>
<evidence type="ECO:0000256" key="5">
    <source>
        <dbReference type="ARBA" id="ARBA00023002"/>
    </source>
</evidence>
<dbReference type="GO" id="GO:0005829">
    <property type="term" value="C:cytosol"/>
    <property type="evidence" value="ECO:0007669"/>
    <property type="project" value="TreeGrafter"/>
</dbReference>
<keyword evidence="7" id="KW-0457">Lysine biosynthesis</keyword>
<feature type="domain" description="Dihydrodipicolinate reductase C-terminal" evidence="14">
    <location>
        <begin position="103"/>
        <end position="235"/>
    </location>
</feature>
<evidence type="ECO:0000313" key="16">
    <source>
        <dbReference type="Proteomes" id="UP000288227"/>
    </source>
</evidence>
<dbReference type="PANTHER" id="PTHR20836:SF0">
    <property type="entry name" value="4-HYDROXY-TETRAHYDRODIPICOLINATE REDUCTASE 1, CHLOROPLASTIC-RELATED"/>
    <property type="match status" value="1"/>
</dbReference>
<evidence type="ECO:0000256" key="10">
    <source>
        <dbReference type="ARBA" id="ARBA00049080"/>
    </source>
</evidence>
<dbReference type="OrthoDB" id="9790352at2"/>
<dbReference type="InterPro" id="IPR023940">
    <property type="entry name" value="DHDPR_bac"/>
</dbReference>
<comment type="similarity">
    <text evidence="1">Belongs to the DapB family.</text>
</comment>
<protein>
    <recommendedName>
        <fullName evidence="9 12">4-hydroxy-tetrahydrodipicolinate reductase</fullName>
        <ecNumber evidence="9 12">1.17.1.8</ecNumber>
    </recommendedName>
</protein>
<comment type="catalytic activity">
    <reaction evidence="10">
        <text>(S)-2,3,4,5-tetrahydrodipicolinate + NADP(+) + H2O = (2S,4S)-4-hydroxy-2,3,4,5-tetrahydrodipicolinate + NADPH + H(+)</text>
        <dbReference type="Rhea" id="RHEA:35331"/>
        <dbReference type="ChEBI" id="CHEBI:15377"/>
        <dbReference type="ChEBI" id="CHEBI:15378"/>
        <dbReference type="ChEBI" id="CHEBI:16845"/>
        <dbReference type="ChEBI" id="CHEBI:57783"/>
        <dbReference type="ChEBI" id="CHEBI:58349"/>
        <dbReference type="ChEBI" id="CHEBI:67139"/>
        <dbReference type="EC" id="1.17.1.8"/>
    </reaction>
</comment>
<evidence type="ECO:0000256" key="1">
    <source>
        <dbReference type="ARBA" id="ARBA00006642"/>
    </source>
</evidence>
<keyword evidence="6" id="KW-0520">NAD</keyword>
<evidence type="ECO:0000259" key="14">
    <source>
        <dbReference type="Pfam" id="PF05173"/>
    </source>
</evidence>
<dbReference type="InterPro" id="IPR022663">
    <property type="entry name" value="DapB_C"/>
</dbReference>
<reference evidence="15 16" key="1">
    <citation type="submission" date="2018-11" db="EMBL/GenBank/DDBJ databases">
        <title>Chryseotalea sanarue gen. nov., sp., nov., a member of the family Cytophagaceae, isolated from a brackish lake in Hamamatsu Japan.</title>
        <authorList>
            <person name="Maejima Y."/>
            <person name="Iino T."/>
            <person name="Muraguchi Y."/>
            <person name="Fukuda K."/>
            <person name="Ohkuma M."/>
            <person name="Moriuchi R."/>
            <person name="Dohra H."/>
            <person name="Kimbara K."/>
            <person name="Shintani M."/>
        </authorList>
    </citation>
    <scope>NUCLEOTIDE SEQUENCE [LARGE SCALE GENOMIC DNA]</scope>
    <source>
        <strain evidence="15 16">Ys</strain>
    </source>
</reference>
<proteinExistence type="inferred from homology"/>